<feature type="chain" id="PRO_5034142942" evidence="2">
    <location>
        <begin position="18"/>
        <end position="511"/>
    </location>
</feature>
<name>A0A8H7ASP4_9EURO</name>
<dbReference type="EMBL" id="JAACFV010000013">
    <property type="protein sequence ID" value="KAF7512331.1"/>
    <property type="molecule type" value="Genomic_DNA"/>
</dbReference>
<keyword evidence="1" id="KW-0812">Transmembrane</keyword>
<evidence type="ECO:0000313" key="3">
    <source>
        <dbReference type="EMBL" id="KAF7512331.1"/>
    </source>
</evidence>
<dbReference type="Proteomes" id="UP000606974">
    <property type="component" value="Unassembled WGS sequence"/>
</dbReference>
<evidence type="ECO:0000313" key="4">
    <source>
        <dbReference type="Proteomes" id="UP000606974"/>
    </source>
</evidence>
<feature type="transmembrane region" description="Helical" evidence="1">
    <location>
        <begin position="418"/>
        <end position="438"/>
    </location>
</feature>
<dbReference type="AlphaFoldDB" id="A0A8H7ASP4"/>
<dbReference type="PANTHER" id="PTHR35394:SF5">
    <property type="entry name" value="DUF3176 DOMAIN-CONTAINING PROTEIN"/>
    <property type="match status" value="1"/>
</dbReference>
<accession>A0A8H7ASP4</accession>
<sequence>MLLGWLRGLQWTSSCGALITVAALIVDPFAQQVLSTYDCRVPDHAVVAKIPRTNVYNETVHETGANRGSITLELQNSIDGGIFNPGRNVAFECPTGNCTFPDKYHTVGFCSRCIDTTNNLSIQPKLSARNNTAWAINLPPNDASNLSAVISSSAPTGEGSDYLLMESTSGKTDIIVGYLPTNTSAPCVVKCASMAGRSVGDCDARWVHQQWGCESPAEPGTGIGTAQCSLFPYVKTYTAVVNGGRWTESLVSVSAWRDIGIDTSDGMVNVKCLKPQDRGVVLDAGVDLMGRSWIPYYGPYGDWREVDSDLKSTRVLFPRTRIYWFGPTSEDNLNAFLATYLRGTIRPHGHEGILEGPAQLQAIYNNGNITFDRLKKTWENLSESITIHVRQHSMGTFSASVTGQAFRDQTCVHIRWPFLAYPTFLVLFAIVFFICMIFETRRIGTSRHNWKSSPLPLLFHGLEREALQTVQSAELVRAEQMEKAAKRTSVRLSQTEGGWQFVGTHNASLEE</sequence>
<comment type="caution">
    <text evidence="3">The sequence shown here is derived from an EMBL/GenBank/DDBJ whole genome shotgun (WGS) entry which is preliminary data.</text>
</comment>
<proteinExistence type="predicted"/>
<keyword evidence="2" id="KW-0732">Signal</keyword>
<keyword evidence="1" id="KW-0472">Membrane</keyword>
<evidence type="ECO:0000256" key="2">
    <source>
        <dbReference type="SAM" id="SignalP"/>
    </source>
</evidence>
<evidence type="ECO:0000256" key="1">
    <source>
        <dbReference type="SAM" id="Phobius"/>
    </source>
</evidence>
<feature type="signal peptide" evidence="2">
    <location>
        <begin position="1"/>
        <end position="17"/>
    </location>
</feature>
<dbReference type="PANTHER" id="PTHR35394">
    <property type="entry name" value="DUF3176 DOMAIN-CONTAINING PROTEIN"/>
    <property type="match status" value="1"/>
</dbReference>
<dbReference type="OrthoDB" id="5376804at2759"/>
<keyword evidence="4" id="KW-1185">Reference proteome</keyword>
<gene>
    <name evidence="3" type="ORF">GJ744_001899</name>
</gene>
<organism evidence="3 4">
    <name type="scientific">Endocarpon pusillum</name>
    <dbReference type="NCBI Taxonomy" id="364733"/>
    <lineage>
        <taxon>Eukaryota</taxon>
        <taxon>Fungi</taxon>
        <taxon>Dikarya</taxon>
        <taxon>Ascomycota</taxon>
        <taxon>Pezizomycotina</taxon>
        <taxon>Eurotiomycetes</taxon>
        <taxon>Chaetothyriomycetidae</taxon>
        <taxon>Verrucariales</taxon>
        <taxon>Verrucariaceae</taxon>
        <taxon>Endocarpon</taxon>
    </lineage>
</organism>
<keyword evidence="1" id="KW-1133">Transmembrane helix</keyword>
<protein>
    <submittedName>
        <fullName evidence="3">Uncharacterized protein</fullName>
    </submittedName>
</protein>
<reference evidence="3" key="1">
    <citation type="submission" date="2020-02" db="EMBL/GenBank/DDBJ databases">
        <authorList>
            <person name="Palmer J.M."/>
        </authorList>
    </citation>
    <scope>NUCLEOTIDE SEQUENCE</scope>
    <source>
        <strain evidence="3">EPUS1.4</strain>
        <tissue evidence="3">Thallus</tissue>
    </source>
</reference>